<gene>
    <name evidence="2" type="ordered locus">MTR_3g037700</name>
</gene>
<dbReference type="AlphaFoldDB" id="A0A072UUF7"/>
<evidence type="ECO:0000313" key="4">
    <source>
        <dbReference type="Proteomes" id="UP000002051"/>
    </source>
</evidence>
<dbReference type="HOGENOM" id="CLU_1317165_0_0_1"/>
<dbReference type="InterPro" id="IPR058594">
    <property type="entry name" value="PB1-like_dom_pln"/>
</dbReference>
<protein>
    <recommendedName>
        <fullName evidence="1">PB1-like domain-containing protein</fullName>
    </recommendedName>
</protein>
<proteinExistence type="predicted"/>
<reference evidence="2 4" key="1">
    <citation type="journal article" date="2011" name="Nature">
        <title>The Medicago genome provides insight into the evolution of rhizobial symbioses.</title>
        <authorList>
            <person name="Young N.D."/>
            <person name="Debelle F."/>
            <person name="Oldroyd G.E."/>
            <person name="Geurts R."/>
            <person name="Cannon S.B."/>
            <person name="Udvardi M.K."/>
            <person name="Benedito V.A."/>
            <person name="Mayer K.F."/>
            <person name="Gouzy J."/>
            <person name="Schoof H."/>
            <person name="Van de Peer Y."/>
            <person name="Proost S."/>
            <person name="Cook D.R."/>
            <person name="Meyers B.C."/>
            <person name="Spannagl M."/>
            <person name="Cheung F."/>
            <person name="De Mita S."/>
            <person name="Krishnakumar V."/>
            <person name="Gundlach H."/>
            <person name="Zhou S."/>
            <person name="Mudge J."/>
            <person name="Bharti A.K."/>
            <person name="Murray J.D."/>
            <person name="Naoumkina M.A."/>
            <person name="Rosen B."/>
            <person name="Silverstein K.A."/>
            <person name="Tang H."/>
            <person name="Rombauts S."/>
            <person name="Zhao P.X."/>
            <person name="Zhou P."/>
            <person name="Barbe V."/>
            <person name="Bardou P."/>
            <person name="Bechner M."/>
            <person name="Bellec A."/>
            <person name="Berger A."/>
            <person name="Berges H."/>
            <person name="Bidwell S."/>
            <person name="Bisseling T."/>
            <person name="Choisne N."/>
            <person name="Couloux A."/>
            <person name="Denny R."/>
            <person name="Deshpande S."/>
            <person name="Dai X."/>
            <person name="Doyle J.J."/>
            <person name="Dudez A.M."/>
            <person name="Farmer A.D."/>
            <person name="Fouteau S."/>
            <person name="Franken C."/>
            <person name="Gibelin C."/>
            <person name="Gish J."/>
            <person name="Goldstein S."/>
            <person name="Gonzalez A.J."/>
            <person name="Green P.J."/>
            <person name="Hallab A."/>
            <person name="Hartog M."/>
            <person name="Hua A."/>
            <person name="Humphray S.J."/>
            <person name="Jeong D.H."/>
            <person name="Jing Y."/>
            <person name="Jocker A."/>
            <person name="Kenton S.M."/>
            <person name="Kim D.J."/>
            <person name="Klee K."/>
            <person name="Lai H."/>
            <person name="Lang C."/>
            <person name="Lin S."/>
            <person name="Macmil S.L."/>
            <person name="Magdelenat G."/>
            <person name="Matthews L."/>
            <person name="McCorrison J."/>
            <person name="Monaghan E.L."/>
            <person name="Mun J.H."/>
            <person name="Najar F.Z."/>
            <person name="Nicholson C."/>
            <person name="Noirot C."/>
            <person name="O'Bleness M."/>
            <person name="Paule C.R."/>
            <person name="Poulain J."/>
            <person name="Prion F."/>
            <person name="Qin B."/>
            <person name="Qu C."/>
            <person name="Retzel E.F."/>
            <person name="Riddle C."/>
            <person name="Sallet E."/>
            <person name="Samain S."/>
            <person name="Samson N."/>
            <person name="Sanders I."/>
            <person name="Saurat O."/>
            <person name="Scarpelli C."/>
            <person name="Schiex T."/>
            <person name="Segurens B."/>
            <person name="Severin A.J."/>
            <person name="Sherrier D.J."/>
            <person name="Shi R."/>
            <person name="Sims S."/>
            <person name="Singer S.R."/>
            <person name="Sinharoy S."/>
            <person name="Sterck L."/>
            <person name="Viollet A."/>
            <person name="Wang B.B."/>
            <person name="Wang K."/>
            <person name="Wang M."/>
            <person name="Wang X."/>
            <person name="Warfsmann J."/>
            <person name="Weissenbach J."/>
            <person name="White D.D."/>
            <person name="White J.D."/>
            <person name="Wiley G.B."/>
            <person name="Wincker P."/>
            <person name="Xing Y."/>
            <person name="Yang L."/>
            <person name="Yao Z."/>
            <person name="Ying F."/>
            <person name="Zhai J."/>
            <person name="Zhou L."/>
            <person name="Zuber A."/>
            <person name="Denarie J."/>
            <person name="Dixon R.A."/>
            <person name="May G.D."/>
            <person name="Schwartz D.C."/>
            <person name="Rogers J."/>
            <person name="Quetier F."/>
            <person name="Town C.D."/>
            <person name="Roe B.A."/>
        </authorList>
    </citation>
    <scope>NUCLEOTIDE SEQUENCE [LARGE SCALE GENOMIC DNA]</scope>
    <source>
        <strain evidence="2">A17</strain>
        <strain evidence="3 4">cv. Jemalong A17</strain>
    </source>
</reference>
<reference evidence="2 4" key="2">
    <citation type="journal article" date="2014" name="BMC Genomics">
        <title>An improved genome release (version Mt4.0) for the model legume Medicago truncatula.</title>
        <authorList>
            <person name="Tang H."/>
            <person name="Krishnakumar V."/>
            <person name="Bidwell S."/>
            <person name="Rosen B."/>
            <person name="Chan A."/>
            <person name="Zhou S."/>
            <person name="Gentzbittel L."/>
            <person name="Childs K.L."/>
            <person name="Yandell M."/>
            <person name="Gundlach H."/>
            <person name="Mayer K.F."/>
            <person name="Schwartz D.C."/>
            <person name="Town C.D."/>
        </authorList>
    </citation>
    <scope>GENOME REANNOTATION</scope>
    <source>
        <strain evidence="2">A17</strain>
        <strain evidence="3 4">cv. Jemalong A17</strain>
    </source>
</reference>
<reference evidence="3" key="3">
    <citation type="submission" date="2015-04" db="UniProtKB">
        <authorList>
            <consortium name="EnsemblPlants"/>
        </authorList>
    </citation>
    <scope>IDENTIFICATION</scope>
    <source>
        <strain evidence="3">cv. Jemalong A17</strain>
    </source>
</reference>
<feature type="domain" description="PB1-like" evidence="1">
    <location>
        <begin position="49"/>
        <end position="120"/>
    </location>
</feature>
<name>A0A072UUF7_MEDTR</name>
<sequence>MAGLHLFRDHFLANSFLFAIFTSSSNSYANSSRKVSEFCSFMLFCRRIHTGGFFGIPGDDYDYKLGIDYELSCDPACWSYSEILGILKEKGYPEVLLMYYKADEIVKELKNDEGAMEMVIESGVDGKWFTFYWFLVVGFHLQHVRHFQGIAKRICTYAKGLRTDTWELVRSYGVAANCVTMVLPLLNNTSCRHPSPCINDLTLSSTISP</sequence>
<evidence type="ECO:0000313" key="3">
    <source>
        <dbReference type="EnsemblPlants" id="KEH33464"/>
    </source>
</evidence>
<accession>A0A072UUF7</accession>
<dbReference type="EnsemblPlants" id="KEH33464">
    <property type="protein sequence ID" value="KEH33464"/>
    <property type="gene ID" value="MTR_3g037700"/>
</dbReference>
<dbReference type="EMBL" id="CM001219">
    <property type="protein sequence ID" value="KEH33464.1"/>
    <property type="molecule type" value="Genomic_DNA"/>
</dbReference>
<dbReference type="Pfam" id="PF26130">
    <property type="entry name" value="PB1-like"/>
    <property type="match status" value="1"/>
</dbReference>
<organism evidence="2 4">
    <name type="scientific">Medicago truncatula</name>
    <name type="common">Barrel medic</name>
    <name type="synonym">Medicago tribuloides</name>
    <dbReference type="NCBI Taxonomy" id="3880"/>
    <lineage>
        <taxon>Eukaryota</taxon>
        <taxon>Viridiplantae</taxon>
        <taxon>Streptophyta</taxon>
        <taxon>Embryophyta</taxon>
        <taxon>Tracheophyta</taxon>
        <taxon>Spermatophyta</taxon>
        <taxon>Magnoliopsida</taxon>
        <taxon>eudicotyledons</taxon>
        <taxon>Gunneridae</taxon>
        <taxon>Pentapetalae</taxon>
        <taxon>rosids</taxon>
        <taxon>fabids</taxon>
        <taxon>Fabales</taxon>
        <taxon>Fabaceae</taxon>
        <taxon>Papilionoideae</taxon>
        <taxon>50 kb inversion clade</taxon>
        <taxon>NPAAA clade</taxon>
        <taxon>Hologalegina</taxon>
        <taxon>IRL clade</taxon>
        <taxon>Trifolieae</taxon>
        <taxon>Medicago</taxon>
    </lineage>
</organism>
<evidence type="ECO:0000313" key="2">
    <source>
        <dbReference type="EMBL" id="KEH33464.1"/>
    </source>
</evidence>
<dbReference type="Proteomes" id="UP000002051">
    <property type="component" value="Chromosome 3"/>
</dbReference>
<keyword evidence="4" id="KW-1185">Reference proteome</keyword>
<evidence type="ECO:0000259" key="1">
    <source>
        <dbReference type="Pfam" id="PF26130"/>
    </source>
</evidence>